<evidence type="ECO:0000313" key="2">
    <source>
        <dbReference type="EMBL" id="KPJ01220.1"/>
    </source>
</evidence>
<evidence type="ECO:0000313" key="3">
    <source>
        <dbReference type="Proteomes" id="UP000053268"/>
    </source>
</evidence>
<organism evidence="2 3">
    <name type="scientific">Papilio xuthus</name>
    <name type="common">Asian swallowtail butterfly</name>
    <dbReference type="NCBI Taxonomy" id="66420"/>
    <lineage>
        <taxon>Eukaryota</taxon>
        <taxon>Metazoa</taxon>
        <taxon>Ecdysozoa</taxon>
        <taxon>Arthropoda</taxon>
        <taxon>Hexapoda</taxon>
        <taxon>Insecta</taxon>
        <taxon>Pterygota</taxon>
        <taxon>Neoptera</taxon>
        <taxon>Endopterygota</taxon>
        <taxon>Lepidoptera</taxon>
        <taxon>Glossata</taxon>
        <taxon>Ditrysia</taxon>
        <taxon>Papilionoidea</taxon>
        <taxon>Papilionidae</taxon>
        <taxon>Papilioninae</taxon>
        <taxon>Papilio</taxon>
    </lineage>
</organism>
<feature type="compositionally biased region" description="Polar residues" evidence="1">
    <location>
        <begin position="100"/>
        <end position="110"/>
    </location>
</feature>
<accession>A0A194Q8A4</accession>
<keyword evidence="3" id="KW-1185">Reference proteome</keyword>
<dbReference type="AlphaFoldDB" id="A0A194Q8A4"/>
<protein>
    <submittedName>
        <fullName evidence="2">Uncharacterized protein</fullName>
    </submittedName>
</protein>
<name>A0A194Q8A4_PAPXU</name>
<dbReference type="Proteomes" id="UP000053268">
    <property type="component" value="Unassembled WGS sequence"/>
</dbReference>
<gene>
    <name evidence="2" type="ORF">RR46_03091</name>
</gene>
<sequence>MVEISMQTILPITEKKSLEDEYMDDDVDESQLKIEVLEDEFRIESESSEESLKSENTDDEEIGTVLFDDLKKMLYPVNKERNDKIDGIKKEETEKIVNGYQDNEVLSPTDSDSEKSPESDIEISPKAND</sequence>
<reference evidence="2 3" key="1">
    <citation type="journal article" date="2015" name="Nat. Commun.">
        <title>Outbred genome sequencing and CRISPR/Cas9 gene editing in butterflies.</title>
        <authorList>
            <person name="Li X."/>
            <person name="Fan D."/>
            <person name="Zhang W."/>
            <person name="Liu G."/>
            <person name="Zhang L."/>
            <person name="Zhao L."/>
            <person name="Fang X."/>
            <person name="Chen L."/>
            <person name="Dong Y."/>
            <person name="Chen Y."/>
            <person name="Ding Y."/>
            <person name="Zhao R."/>
            <person name="Feng M."/>
            <person name="Zhu Y."/>
            <person name="Feng Y."/>
            <person name="Jiang X."/>
            <person name="Zhu D."/>
            <person name="Xiang H."/>
            <person name="Feng X."/>
            <person name="Li S."/>
            <person name="Wang J."/>
            <person name="Zhang G."/>
            <person name="Kronforst M.R."/>
            <person name="Wang W."/>
        </authorList>
    </citation>
    <scope>NUCLEOTIDE SEQUENCE [LARGE SCALE GENOMIC DNA]</scope>
    <source>
        <strain evidence="2">Ya'a_city_454_Px</strain>
        <tissue evidence="2">Whole body</tissue>
    </source>
</reference>
<feature type="region of interest" description="Disordered" evidence="1">
    <location>
        <begin position="81"/>
        <end position="129"/>
    </location>
</feature>
<dbReference type="EMBL" id="KQ459386">
    <property type="protein sequence ID" value="KPJ01220.1"/>
    <property type="molecule type" value="Genomic_DNA"/>
</dbReference>
<feature type="compositionally biased region" description="Basic and acidic residues" evidence="1">
    <location>
        <begin position="81"/>
        <end position="95"/>
    </location>
</feature>
<proteinExistence type="predicted"/>
<evidence type="ECO:0000256" key="1">
    <source>
        <dbReference type="SAM" id="MobiDB-lite"/>
    </source>
</evidence>